<dbReference type="InterPro" id="IPR025442">
    <property type="entry name" value="DUF4185"/>
</dbReference>
<sequence length="391" mass="43176">MASGTLRTKRIIESRKVTKPRNFFFVFFLFVFLSGPFSAGFCADAPAWGIQAEPWPEAGAIFHSDPRWLGGDGATSVDLGDGRVLWMFGDSFVDPARTGTRSSSALVRNTIAVQTGYDPTAASMQFAWKTKAGRPVAFFDKGGDTWYWPASGILLGKRLLVFLMVVRAADNALGFEADGWKAAWIDNPRDAPDRWNLTWLISPQQQGFVVGAGTPMLENGFLQVFAADGGNRDVYMVRWPEAAARAGTLTSPQWWAESTAGGMDMRKGKARPTPVFKEGQMEFTVEYHPRMQRYLRVQTGDFLNPCLAFSTAPALTGPWSSATCFFSPPEQGGPDLLIYAGKSHPMLTGADMVFSYVVNTTDFDRIFSDMALYFPVLLKGRITGDTTEQRR</sequence>
<dbReference type="Pfam" id="PF13810">
    <property type="entry name" value="DUF4185"/>
    <property type="match status" value="1"/>
</dbReference>
<keyword evidence="3" id="KW-1185">Reference proteome</keyword>
<gene>
    <name evidence="2" type="ordered locus">Dole_0910</name>
</gene>
<dbReference type="HOGENOM" id="CLU_705414_0_0_7"/>
<feature type="domain" description="DUF4185" evidence="1">
    <location>
        <begin position="72"/>
        <end position="355"/>
    </location>
</feature>
<dbReference type="KEGG" id="dol:Dole_0910"/>
<dbReference type="Proteomes" id="UP000008561">
    <property type="component" value="Chromosome"/>
</dbReference>
<proteinExistence type="predicted"/>
<evidence type="ECO:0000313" key="2">
    <source>
        <dbReference type="EMBL" id="ABW66720.1"/>
    </source>
</evidence>
<organism evidence="2 3">
    <name type="scientific">Desulfosudis oleivorans (strain DSM 6200 / JCM 39069 / Hxd3)</name>
    <name type="common">Desulfococcus oleovorans</name>
    <dbReference type="NCBI Taxonomy" id="96561"/>
    <lineage>
        <taxon>Bacteria</taxon>
        <taxon>Pseudomonadati</taxon>
        <taxon>Thermodesulfobacteriota</taxon>
        <taxon>Desulfobacteria</taxon>
        <taxon>Desulfobacterales</taxon>
        <taxon>Desulfosudaceae</taxon>
        <taxon>Desulfosudis</taxon>
    </lineage>
</organism>
<dbReference type="OrthoDB" id="284233at2"/>
<accession>A8ZWB2</accession>
<dbReference type="AlphaFoldDB" id="A8ZWB2"/>
<dbReference type="STRING" id="96561.Dole_0910"/>
<protein>
    <recommendedName>
        <fullName evidence="1">DUF4185 domain-containing protein</fullName>
    </recommendedName>
</protein>
<reference evidence="2 3" key="1">
    <citation type="submission" date="2007-10" db="EMBL/GenBank/DDBJ databases">
        <title>Complete sequence of Desulfococcus oleovorans Hxd3.</title>
        <authorList>
            <consortium name="US DOE Joint Genome Institute"/>
            <person name="Copeland A."/>
            <person name="Lucas S."/>
            <person name="Lapidus A."/>
            <person name="Barry K."/>
            <person name="Glavina del Rio T."/>
            <person name="Dalin E."/>
            <person name="Tice H."/>
            <person name="Pitluck S."/>
            <person name="Kiss H."/>
            <person name="Brettin T."/>
            <person name="Bruce D."/>
            <person name="Detter J.C."/>
            <person name="Han C."/>
            <person name="Schmutz J."/>
            <person name="Larimer F."/>
            <person name="Land M."/>
            <person name="Hauser L."/>
            <person name="Kyrpides N."/>
            <person name="Kim E."/>
            <person name="Wawrik B."/>
            <person name="Richardson P."/>
        </authorList>
    </citation>
    <scope>NUCLEOTIDE SEQUENCE [LARGE SCALE GENOMIC DNA]</scope>
    <source>
        <strain evidence="3">DSM 6200 / JCM 39069 / Hxd3</strain>
    </source>
</reference>
<evidence type="ECO:0000313" key="3">
    <source>
        <dbReference type="Proteomes" id="UP000008561"/>
    </source>
</evidence>
<evidence type="ECO:0000259" key="1">
    <source>
        <dbReference type="Pfam" id="PF13810"/>
    </source>
</evidence>
<dbReference type="EMBL" id="CP000859">
    <property type="protein sequence ID" value="ABW66720.1"/>
    <property type="molecule type" value="Genomic_DNA"/>
</dbReference>
<name>A8ZWB2_DESOH</name>